<dbReference type="Pfam" id="PF13365">
    <property type="entry name" value="Trypsin_2"/>
    <property type="match status" value="1"/>
</dbReference>
<feature type="transmembrane region" description="Helical" evidence="2">
    <location>
        <begin position="769"/>
        <end position="793"/>
    </location>
</feature>
<dbReference type="InterPro" id="IPR009003">
    <property type="entry name" value="Peptidase_S1_PA"/>
</dbReference>
<name>A0A4Q9HUF4_STRKA</name>
<dbReference type="Gene3D" id="3.40.50.300">
    <property type="entry name" value="P-loop containing nucleotide triphosphate hydrolases"/>
    <property type="match status" value="1"/>
</dbReference>
<protein>
    <submittedName>
        <fullName evidence="4">Serine protease</fullName>
    </submittedName>
</protein>
<keyword evidence="2" id="KW-0812">Transmembrane</keyword>
<dbReference type="SUPFAM" id="SSF52540">
    <property type="entry name" value="P-loop containing nucleoside triphosphate hydrolases"/>
    <property type="match status" value="1"/>
</dbReference>
<dbReference type="AlphaFoldDB" id="A0A4Q9HUF4"/>
<dbReference type="EMBL" id="SIXH01000163">
    <property type="protein sequence ID" value="TBO58119.1"/>
    <property type="molecule type" value="Genomic_DNA"/>
</dbReference>
<dbReference type="RefSeq" id="WP_131124158.1">
    <property type="nucleotide sequence ID" value="NZ_SIXH01000163.1"/>
</dbReference>
<dbReference type="GO" id="GO:0006508">
    <property type="term" value="P:proteolysis"/>
    <property type="evidence" value="ECO:0007669"/>
    <property type="project" value="UniProtKB-KW"/>
</dbReference>
<organism evidence="4 5">
    <name type="scientific">Streptomyces kasugaensis</name>
    <dbReference type="NCBI Taxonomy" id="1946"/>
    <lineage>
        <taxon>Bacteria</taxon>
        <taxon>Bacillati</taxon>
        <taxon>Actinomycetota</taxon>
        <taxon>Actinomycetes</taxon>
        <taxon>Kitasatosporales</taxon>
        <taxon>Streptomycetaceae</taxon>
        <taxon>Streptomyces</taxon>
    </lineage>
</organism>
<dbReference type="Pfam" id="PF05729">
    <property type="entry name" value="NACHT"/>
    <property type="match status" value="1"/>
</dbReference>
<gene>
    <name evidence="4" type="ORF">EYS09_19130</name>
</gene>
<dbReference type="Proteomes" id="UP000292452">
    <property type="component" value="Unassembled WGS sequence"/>
</dbReference>
<dbReference type="InterPro" id="IPR007111">
    <property type="entry name" value="NACHT_NTPase"/>
</dbReference>
<evidence type="ECO:0000313" key="4">
    <source>
        <dbReference type="EMBL" id="TBO58119.1"/>
    </source>
</evidence>
<feature type="transmembrane region" description="Helical" evidence="2">
    <location>
        <begin position="848"/>
        <end position="869"/>
    </location>
</feature>
<reference evidence="4 5" key="1">
    <citation type="submission" date="2019-02" db="EMBL/GenBank/DDBJ databases">
        <title>Draft Genome Sequence of Streptomyces sp. AM-2504, identified by 16S rRNA comparative analysis as a Streptomyces Kasugaensis strain.</title>
        <authorList>
            <person name="Napolioni V."/>
            <person name="Giuliodori A.M."/>
            <person name="Spurio R."/>
            <person name="Fabbretti A."/>
        </authorList>
    </citation>
    <scope>NUCLEOTIDE SEQUENCE [LARGE SCALE GENOMIC DNA]</scope>
    <source>
        <strain evidence="4 5">AM-2504</strain>
    </source>
</reference>
<feature type="transmembrane region" description="Helical" evidence="2">
    <location>
        <begin position="682"/>
        <end position="702"/>
    </location>
</feature>
<keyword evidence="2" id="KW-0472">Membrane</keyword>
<keyword evidence="2" id="KW-1133">Transmembrane helix</keyword>
<dbReference type="Gene3D" id="2.40.10.10">
    <property type="entry name" value="Trypsin-like serine proteases"/>
    <property type="match status" value="1"/>
</dbReference>
<dbReference type="GO" id="GO:0008233">
    <property type="term" value="F:peptidase activity"/>
    <property type="evidence" value="ECO:0007669"/>
    <property type="project" value="UniProtKB-KW"/>
</dbReference>
<evidence type="ECO:0000256" key="1">
    <source>
        <dbReference type="SAM" id="MobiDB-lite"/>
    </source>
</evidence>
<dbReference type="PROSITE" id="PS50837">
    <property type="entry name" value="NACHT"/>
    <property type="match status" value="1"/>
</dbReference>
<proteinExistence type="predicted"/>
<keyword evidence="5" id="KW-1185">Reference proteome</keyword>
<dbReference type="InterPro" id="IPR027417">
    <property type="entry name" value="P-loop_NTPase"/>
</dbReference>
<comment type="caution">
    <text evidence="4">The sequence shown here is derived from an EMBL/GenBank/DDBJ whole genome shotgun (WGS) entry which is preliminary data.</text>
</comment>
<feature type="transmembrane region" description="Helical" evidence="2">
    <location>
        <begin position="732"/>
        <end position="749"/>
    </location>
</feature>
<sequence length="959" mass="103699">MSAADGGATEASEPDGFDVRRVVQVLVIGRGGERWRGSGYRVSGNTVLTAAHVVRDAISVTLRFLTEDGVVTDVPAEPDPLWEDSGVDIAVLKIAQDAGSRGMYALEVPPVRFGRITQPVDCESLGFPKFKLRIDIASSELNRTTQYRDSHHALGSTTPWADLRKGTLEISVSAPGADPEGRSPWEGMSGAAVWSSGYLIGVVSLHHATDGPGRLTASRVQRWYKSLSRDQIDELSELIGLPTRAAHLTRLPPPSAQLQLADDDPAEALAREVSRQWRKEEEQRRVHDPFPLPLRFRCTDRNVFDHWANIRKLPRGAAAHPLPLDGELDQIVEAYLSVPSSRLVVLGEAGAGKSILTLRFLVDWLDARVPGDRVPVIFGLGSWDPAATSLRDWMCAQLVRDHPFLAAPAAHGGSLARALLDTGKILPVLDGFDEIPSGLHGKALEALNKATTMPLLLTSRPDEYSRAVNDSKESDVLTAAAVIELEGLTVEDYGDYLTRASRPVRGGGPDSTVWDDVLARLRETPFTPCSANLAEVLSTPLMVSLARTIYSDAPGQDPRELLDFPTPEALQKHLLAAFIPAVYKLAPTDDRDADRPRRRRRHWTPEHAQHWLGYLAAHLAELRTHDLAWWQLGTAVSRSTRMLVVGFLAGMALGVPTGIGNLPVDLVGTTHPLGFAIERGLLVWLLHGLVAGLVFGLVYGFARRGPASEPSTLHIQLFGGIRRNAAEIVRRFVLGFSFGVPAAIALELLDRFVIGPLGFDDGLSGGLRGALLFPAELGLGAGFALAIMAWLETPIDTTSAISASDLLRTNRKNAFVYMLVWLLVLGLPAGIAIGGAPGYLGEFATGPVLGLLAGLTFGIEGAFGGGLGYGLSFTAWGQWVALSRIWLPLTGRLPWAVVAFLDDAHERGVLRRAGAVYQFRHAQLEAHLAHTFQAHHASRRPSSPIMAEREPLATGSTSP</sequence>
<keyword evidence="4" id="KW-0645">Protease</keyword>
<evidence type="ECO:0000313" key="5">
    <source>
        <dbReference type="Proteomes" id="UP000292452"/>
    </source>
</evidence>
<accession>A0A4Q9HUF4</accession>
<keyword evidence="4" id="KW-0378">Hydrolase</keyword>
<evidence type="ECO:0000259" key="3">
    <source>
        <dbReference type="PROSITE" id="PS50837"/>
    </source>
</evidence>
<feature type="transmembrane region" description="Helical" evidence="2">
    <location>
        <begin position="814"/>
        <end position="836"/>
    </location>
</feature>
<evidence type="ECO:0000256" key="2">
    <source>
        <dbReference type="SAM" id="Phobius"/>
    </source>
</evidence>
<dbReference type="SUPFAM" id="SSF50494">
    <property type="entry name" value="Trypsin-like serine proteases"/>
    <property type="match status" value="1"/>
</dbReference>
<feature type="region of interest" description="Disordered" evidence="1">
    <location>
        <begin position="936"/>
        <end position="959"/>
    </location>
</feature>
<feature type="domain" description="NACHT" evidence="3">
    <location>
        <begin position="341"/>
        <end position="462"/>
    </location>
</feature>
<dbReference type="InterPro" id="IPR043504">
    <property type="entry name" value="Peptidase_S1_PA_chymotrypsin"/>
</dbReference>